<keyword evidence="11" id="KW-1185">Reference proteome</keyword>
<feature type="active site" description="Charge relay system" evidence="5">
    <location>
        <position position="182"/>
    </location>
</feature>
<dbReference type="PANTHER" id="PTHR43806:SF11">
    <property type="entry name" value="CEREVISIN-RELATED"/>
    <property type="match status" value="1"/>
</dbReference>
<dbReference type="PRINTS" id="PR00723">
    <property type="entry name" value="SUBTILISIN"/>
</dbReference>
<dbReference type="InterPro" id="IPR023828">
    <property type="entry name" value="Peptidase_S8_Ser-AS"/>
</dbReference>
<protein>
    <submittedName>
        <fullName evidence="10">Uncharacterized protein</fullName>
    </submittedName>
</protein>
<dbReference type="Proteomes" id="UP000518752">
    <property type="component" value="Unassembled WGS sequence"/>
</dbReference>
<dbReference type="PROSITE" id="PS51892">
    <property type="entry name" value="SUBTILASE"/>
    <property type="match status" value="1"/>
</dbReference>
<dbReference type="SUPFAM" id="SSF54897">
    <property type="entry name" value="Protease propeptides/inhibitors"/>
    <property type="match status" value="1"/>
</dbReference>
<feature type="signal peptide" evidence="7">
    <location>
        <begin position="1"/>
        <end position="19"/>
    </location>
</feature>
<comment type="caution">
    <text evidence="10">The sequence shown here is derived from an EMBL/GenBank/DDBJ whole genome shotgun (WGS) entry which is preliminary data.</text>
</comment>
<dbReference type="AlphaFoldDB" id="A0A8H5M7A5"/>
<evidence type="ECO:0000313" key="10">
    <source>
        <dbReference type="EMBL" id="KAF5383498.1"/>
    </source>
</evidence>
<organism evidence="10 11">
    <name type="scientific">Collybiopsis confluens</name>
    <dbReference type="NCBI Taxonomy" id="2823264"/>
    <lineage>
        <taxon>Eukaryota</taxon>
        <taxon>Fungi</taxon>
        <taxon>Dikarya</taxon>
        <taxon>Basidiomycota</taxon>
        <taxon>Agaricomycotina</taxon>
        <taxon>Agaricomycetes</taxon>
        <taxon>Agaricomycetidae</taxon>
        <taxon>Agaricales</taxon>
        <taxon>Marasmiineae</taxon>
        <taxon>Omphalotaceae</taxon>
        <taxon>Collybiopsis</taxon>
    </lineage>
</organism>
<evidence type="ECO:0000256" key="6">
    <source>
        <dbReference type="RuleBase" id="RU003355"/>
    </source>
</evidence>
<dbReference type="Gene3D" id="3.40.50.200">
    <property type="entry name" value="Peptidase S8/S53 domain"/>
    <property type="match status" value="1"/>
</dbReference>
<keyword evidence="4 5" id="KW-0720">Serine protease</keyword>
<evidence type="ECO:0000256" key="5">
    <source>
        <dbReference type="PROSITE-ProRule" id="PRU01240"/>
    </source>
</evidence>
<proteinExistence type="inferred from homology"/>
<reference evidence="10 11" key="1">
    <citation type="journal article" date="2020" name="ISME J.">
        <title>Uncovering the hidden diversity of litter-decomposition mechanisms in mushroom-forming fungi.</title>
        <authorList>
            <person name="Floudas D."/>
            <person name="Bentzer J."/>
            <person name="Ahren D."/>
            <person name="Johansson T."/>
            <person name="Persson P."/>
            <person name="Tunlid A."/>
        </authorList>
    </citation>
    <scope>NUCLEOTIDE SEQUENCE [LARGE SCALE GENOMIC DNA]</scope>
    <source>
        <strain evidence="10 11">CBS 406.79</strain>
    </source>
</reference>
<dbReference type="Gene3D" id="3.30.70.80">
    <property type="entry name" value="Peptidase S8 propeptide/proteinase inhibitor I9"/>
    <property type="match status" value="1"/>
</dbReference>
<evidence type="ECO:0000256" key="3">
    <source>
        <dbReference type="ARBA" id="ARBA00022801"/>
    </source>
</evidence>
<dbReference type="Pfam" id="PF00082">
    <property type="entry name" value="Peptidase_S8"/>
    <property type="match status" value="1"/>
</dbReference>
<dbReference type="PROSITE" id="PS00137">
    <property type="entry name" value="SUBTILASE_HIS"/>
    <property type="match status" value="1"/>
</dbReference>
<sequence length="485" mass="51624">MTLLSCSLLAVSLASTALASPLSTSSYNTATRRLDFVPAPLYEEGHIHGTVNNSYIVVMRKDFQSPVLLNNHLNFLQTKHIESPHVGENSGLRHVYEFGYAGYFHDDVIDQVRALPEVDYVERDQIVRISDEVLDQPDVVVQKGAPWGLARISHRKKISLGNFNRYSHIPSGGDGVDAYIIDTGVDINHPEFEGRANWGKTIPNNDVDEDAHGHGTHCAGTIGSKSFGVAKQANLWAVKVLGSDGSGTMSDVVAGVEWASEHASEQAKSSKRKGAVANMSLGGGKSSVLDETVNRASRKGLFFAVAAGNDNRDACSSSPAAATEALTVGASTIGDERAFFSNYGKCVDIFGPGLNIKSTWPGDKINTISGTSMASPHVCGLAAYFLSIYPSVTFNPAVESFQELPSEVVQHPFSAMYSVAHAALPAFISSLLPPPSFVDGTIAPIPKGLTPAQLKQAIMVLGTKGMLSDLPPGTPDLLIFNNATA</sequence>
<keyword evidence="7" id="KW-0732">Signal</keyword>
<dbReference type="InterPro" id="IPR015500">
    <property type="entry name" value="Peptidase_S8_subtilisin-rel"/>
</dbReference>
<dbReference type="InterPro" id="IPR023827">
    <property type="entry name" value="Peptidase_S8_Asp-AS"/>
</dbReference>
<keyword evidence="3 5" id="KW-0378">Hydrolase</keyword>
<dbReference type="PROSITE" id="PS00138">
    <property type="entry name" value="SUBTILASE_SER"/>
    <property type="match status" value="1"/>
</dbReference>
<feature type="domain" description="Inhibitor I9" evidence="9">
    <location>
        <begin position="54"/>
        <end position="129"/>
    </location>
</feature>
<evidence type="ECO:0000256" key="1">
    <source>
        <dbReference type="ARBA" id="ARBA00011073"/>
    </source>
</evidence>
<dbReference type="PROSITE" id="PS00136">
    <property type="entry name" value="SUBTILASE_ASP"/>
    <property type="match status" value="1"/>
</dbReference>
<dbReference type="InterPro" id="IPR000209">
    <property type="entry name" value="Peptidase_S8/S53_dom"/>
</dbReference>
<feature type="active site" description="Charge relay system" evidence="5">
    <location>
        <position position="214"/>
    </location>
</feature>
<dbReference type="InterPro" id="IPR010259">
    <property type="entry name" value="S8pro/Inhibitor_I9"/>
</dbReference>
<evidence type="ECO:0000259" key="9">
    <source>
        <dbReference type="Pfam" id="PF05922"/>
    </source>
</evidence>
<feature type="active site" description="Charge relay system" evidence="5">
    <location>
        <position position="372"/>
    </location>
</feature>
<dbReference type="SUPFAM" id="SSF52743">
    <property type="entry name" value="Subtilisin-like"/>
    <property type="match status" value="1"/>
</dbReference>
<gene>
    <name evidence="10" type="ORF">D9757_006134</name>
</gene>
<dbReference type="EMBL" id="JAACJN010000047">
    <property type="protein sequence ID" value="KAF5383498.1"/>
    <property type="molecule type" value="Genomic_DNA"/>
</dbReference>
<dbReference type="GO" id="GO:0006508">
    <property type="term" value="P:proteolysis"/>
    <property type="evidence" value="ECO:0007669"/>
    <property type="project" value="UniProtKB-KW"/>
</dbReference>
<dbReference type="InterPro" id="IPR050131">
    <property type="entry name" value="Peptidase_S8_subtilisin-like"/>
</dbReference>
<dbReference type="InterPro" id="IPR036852">
    <property type="entry name" value="Peptidase_S8/S53_dom_sf"/>
</dbReference>
<name>A0A8H5M7A5_9AGAR</name>
<evidence type="ECO:0000259" key="8">
    <source>
        <dbReference type="Pfam" id="PF00082"/>
    </source>
</evidence>
<accession>A0A8H5M7A5</accession>
<keyword evidence="2 5" id="KW-0645">Protease</keyword>
<dbReference type="GO" id="GO:0004252">
    <property type="term" value="F:serine-type endopeptidase activity"/>
    <property type="evidence" value="ECO:0007669"/>
    <property type="project" value="UniProtKB-UniRule"/>
</dbReference>
<dbReference type="PANTHER" id="PTHR43806">
    <property type="entry name" value="PEPTIDASE S8"/>
    <property type="match status" value="1"/>
</dbReference>
<dbReference type="CDD" id="cd04077">
    <property type="entry name" value="Peptidases_S8_PCSK9_ProteinaseK_like"/>
    <property type="match status" value="1"/>
</dbReference>
<evidence type="ECO:0000256" key="2">
    <source>
        <dbReference type="ARBA" id="ARBA00022670"/>
    </source>
</evidence>
<evidence type="ECO:0000256" key="4">
    <source>
        <dbReference type="ARBA" id="ARBA00022825"/>
    </source>
</evidence>
<comment type="similarity">
    <text evidence="1 5 6">Belongs to the peptidase S8 family.</text>
</comment>
<dbReference type="GO" id="GO:0005615">
    <property type="term" value="C:extracellular space"/>
    <property type="evidence" value="ECO:0007669"/>
    <property type="project" value="TreeGrafter"/>
</dbReference>
<dbReference type="InterPro" id="IPR037045">
    <property type="entry name" value="S8pro/Inhibitor_I9_sf"/>
</dbReference>
<dbReference type="OrthoDB" id="206201at2759"/>
<feature type="chain" id="PRO_5034442923" evidence="7">
    <location>
        <begin position="20"/>
        <end position="485"/>
    </location>
</feature>
<dbReference type="InterPro" id="IPR022398">
    <property type="entry name" value="Peptidase_S8_His-AS"/>
</dbReference>
<dbReference type="InterPro" id="IPR034193">
    <property type="entry name" value="PCSK9_ProteinaseK-like"/>
</dbReference>
<feature type="domain" description="Peptidase S8/S53" evidence="8">
    <location>
        <begin position="180"/>
        <end position="393"/>
    </location>
</feature>
<dbReference type="Pfam" id="PF05922">
    <property type="entry name" value="Inhibitor_I9"/>
    <property type="match status" value="1"/>
</dbReference>
<evidence type="ECO:0000256" key="7">
    <source>
        <dbReference type="SAM" id="SignalP"/>
    </source>
</evidence>
<evidence type="ECO:0000313" key="11">
    <source>
        <dbReference type="Proteomes" id="UP000518752"/>
    </source>
</evidence>